<proteinExistence type="predicted"/>
<keyword evidence="4" id="KW-1185">Reference proteome</keyword>
<evidence type="ECO:0000313" key="3">
    <source>
        <dbReference type="EMBL" id="KAK6358882.1"/>
    </source>
</evidence>
<dbReference type="AlphaFoldDB" id="A0AAV9VDT6"/>
<organism evidence="3 4">
    <name type="scientific">Orbilia brochopaga</name>
    <dbReference type="NCBI Taxonomy" id="3140254"/>
    <lineage>
        <taxon>Eukaryota</taxon>
        <taxon>Fungi</taxon>
        <taxon>Dikarya</taxon>
        <taxon>Ascomycota</taxon>
        <taxon>Pezizomycotina</taxon>
        <taxon>Orbiliomycetes</taxon>
        <taxon>Orbiliales</taxon>
        <taxon>Orbiliaceae</taxon>
        <taxon>Orbilia</taxon>
    </lineage>
</organism>
<keyword evidence="1" id="KW-0175">Coiled coil</keyword>
<feature type="coiled-coil region" evidence="1">
    <location>
        <begin position="99"/>
        <end position="130"/>
    </location>
</feature>
<reference evidence="3 4" key="1">
    <citation type="submission" date="2019-10" db="EMBL/GenBank/DDBJ databases">
        <authorList>
            <person name="Palmer J.M."/>
        </authorList>
    </citation>
    <scope>NUCLEOTIDE SEQUENCE [LARGE SCALE GENOMIC DNA]</scope>
    <source>
        <strain evidence="3 4">TWF696</strain>
    </source>
</reference>
<feature type="region of interest" description="Disordered" evidence="2">
    <location>
        <begin position="160"/>
        <end position="196"/>
    </location>
</feature>
<comment type="caution">
    <text evidence="3">The sequence shown here is derived from an EMBL/GenBank/DDBJ whole genome shotgun (WGS) entry which is preliminary data.</text>
</comment>
<sequence length="196" mass="20936">MASASDSEQPPLSADVDSVAAISAEAAAYLSRLTKELEILETTQTTLLHSHHATSTALADAPAYNAVAPILEQLPDYLAKAARLKTLMTTQRAQVDRLLVRAEEVRAAKRRNAEKMRQRWEEEREKDKALAARVVGSTGADVHVVKSGNGDAVAAGIQRPGTPLEVAGPSSAPPVVTAAPKAMVKRKKKARQAEIE</sequence>
<accession>A0AAV9VDT6</accession>
<dbReference type="Proteomes" id="UP001375240">
    <property type="component" value="Unassembled WGS sequence"/>
</dbReference>
<evidence type="ECO:0000256" key="1">
    <source>
        <dbReference type="SAM" id="Coils"/>
    </source>
</evidence>
<evidence type="ECO:0000313" key="4">
    <source>
        <dbReference type="Proteomes" id="UP001375240"/>
    </source>
</evidence>
<gene>
    <name evidence="3" type="ORF">TWF696_000062</name>
</gene>
<evidence type="ECO:0000256" key="2">
    <source>
        <dbReference type="SAM" id="MobiDB-lite"/>
    </source>
</evidence>
<protein>
    <recommendedName>
        <fullName evidence="5">Biogenesis of lysosome-related organelles complex 1 subunit 6</fullName>
    </recommendedName>
</protein>
<evidence type="ECO:0008006" key="5">
    <source>
        <dbReference type="Google" id="ProtNLM"/>
    </source>
</evidence>
<feature type="compositionally biased region" description="Low complexity" evidence="2">
    <location>
        <begin position="166"/>
        <end position="182"/>
    </location>
</feature>
<name>A0AAV9VDT6_9PEZI</name>
<dbReference type="EMBL" id="JAVHNQ010000001">
    <property type="protein sequence ID" value="KAK6358882.1"/>
    <property type="molecule type" value="Genomic_DNA"/>
</dbReference>